<dbReference type="Proteomes" id="UP001630127">
    <property type="component" value="Unassembled WGS sequence"/>
</dbReference>
<reference evidence="1 2" key="1">
    <citation type="submission" date="2024-11" db="EMBL/GenBank/DDBJ databases">
        <title>A near-complete genome assembly of Cinchona calisaya.</title>
        <authorList>
            <person name="Lian D.C."/>
            <person name="Zhao X.W."/>
            <person name="Wei L."/>
        </authorList>
    </citation>
    <scope>NUCLEOTIDE SEQUENCE [LARGE SCALE GENOMIC DNA]</scope>
    <source>
        <tissue evidence="1">Nenye</tissue>
    </source>
</reference>
<dbReference type="PANTHER" id="PTHR33710">
    <property type="entry name" value="BNAC02G09200D PROTEIN"/>
    <property type="match status" value="1"/>
</dbReference>
<keyword evidence="2" id="KW-1185">Reference proteome</keyword>
<name>A0ABD2XXY2_9GENT</name>
<dbReference type="PANTHER" id="PTHR33710:SF77">
    <property type="entry name" value="DNASE I-LIKE SUPERFAMILY PROTEIN"/>
    <property type="match status" value="1"/>
</dbReference>
<evidence type="ECO:0000313" key="1">
    <source>
        <dbReference type="EMBL" id="KAL3498407.1"/>
    </source>
</evidence>
<gene>
    <name evidence="1" type="ORF">ACH5RR_041139</name>
</gene>
<dbReference type="EMBL" id="JBJUIK010000017">
    <property type="protein sequence ID" value="KAL3498407.1"/>
    <property type="molecule type" value="Genomic_DNA"/>
</dbReference>
<comment type="caution">
    <text evidence="1">The sequence shown here is derived from an EMBL/GenBank/DDBJ whole genome shotgun (WGS) entry which is preliminary data.</text>
</comment>
<proteinExistence type="predicted"/>
<accession>A0ABD2XXY2</accession>
<sequence length="158" mass="18341">MRQSGTYLQLSTASKLYLLQDSRKVYGSFGKMLRFNFNLYPTLASSSILRAFCNLDWRTLYPEALVTHLSRVKSDHRPILVQFNLGKPSSPSKPFRLEFFWISHTSFKDLLLQAWRGPPTTLDKVVLNFSVAVKIWSHEVMKPSITYSGKRIDFSREF</sequence>
<protein>
    <submittedName>
        <fullName evidence="1">Uncharacterized protein</fullName>
    </submittedName>
</protein>
<dbReference type="AlphaFoldDB" id="A0ABD2XXY2"/>
<organism evidence="1 2">
    <name type="scientific">Cinchona calisaya</name>
    <dbReference type="NCBI Taxonomy" id="153742"/>
    <lineage>
        <taxon>Eukaryota</taxon>
        <taxon>Viridiplantae</taxon>
        <taxon>Streptophyta</taxon>
        <taxon>Embryophyta</taxon>
        <taxon>Tracheophyta</taxon>
        <taxon>Spermatophyta</taxon>
        <taxon>Magnoliopsida</taxon>
        <taxon>eudicotyledons</taxon>
        <taxon>Gunneridae</taxon>
        <taxon>Pentapetalae</taxon>
        <taxon>asterids</taxon>
        <taxon>lamiids</taxon>
        <taxon>Gentianales</taxon>
        <taxon>Rubiaceae</taxon>
        <taxon>Cinchonoideae</taxon>
        <taxon>Cinchoneae</taxon>
        <taxon>Cinchona</taxon>
    </lineage>
</organism>
<evidence type="ECO:0000313" key="2">
    <source>
        <dbReference type="Proteomes" id="UP001630127"/>
    </source>
</evidence>